<gene>
    <name evidence="1" type="ordered locus">A1C_03020</name>
</gene>
<dbReference type="AlphaFoldDB" id="A8GNB9"/>
<evidence type="ECO:0000313" key="1">
    <source>
        <dbReference type="EMBL" id="ABV74894.1"/>
    </source>
</evidence>
<dbReference type="STRING" id="293614.A1C_03020"/>
<dbReference type="HOGENOM" id="CLU_2938798_0_0_5"/>
<dbReference type="KEGG" id="rak:A1C_03020"/>
<protein>
    <submittedName>
        <fullName evidence="1">Uncharacterized protein</fullName>
    </submittedName>
</protein>
<keyword evidence="2" id="KW-1185">Reference proteome</keyword>
<name>A8GNB9_RICAH</name>
<dbReference type="EMBL" id="CP000847">
    <property type="protein sequence ID" value="ABV74894.1"/>
    <property type="molecule type" value="Genomic_DNA"/>
</dbReference>
<proteinExistence type="predicted"/>
<evidence type="ECO:0000313" key="2">
    <source>
        <dbReference type="Proteomes" id="UP000006830"/>
    </source>
</evidence>
<dbReference type="Proteomes" id="UP000006830">
    <property type="component" value="Chromosome"/>
</dbReference>
<reference evidence="1" key="1">
    <citation type="submission" date="2007-09" db="EMBL/GenBank/DDBJ databases">
        <title>Complete Genome Sequence of Rickettsia akari.</title>
        <authorList>
            <person name="Madan A."/>
            <person name="Fahey J."/>
            <person name="Helton E."/>
            <person name="Ketteman M."/>
            <person name="Madan A."/>
            <person name="Rodrigues S."/>
            <person name="Sanchez A."/>
            <person name="Whiting M."/>
            <person name="Dasch G."/>
            <person name="Eremeeva M."/>
        </authorList>
    </citation>
    <scope>NUCLEOTIDE SEQUENCE</scope>
    <source>
        <strain evidence="1">Hartford</strain>
    </source>
</reference>
<sequence length="60" mass="7261">MKKKKTFILSFCQNSLNYQEALEVCLYFLRKNENEEINIAAFTGLTYIIFRFRKIEFKNV</sequence>
<organism evidence="1 2">
    <name type="scientific">Rickettsia akari (strain Hartford)</name>
    <dbReference type="NCBI Taxonomy" id="293614"/>
    <lineage>
        <taxon>Bacteria</taxon>
        <taxon>Pseudomonadati</taxon>
        <taxon>Pseudomonadota</taxon>
        <taxon>Alphaproteobacteria</taxon>
        <taxon>Rickettsiales</taxon>
        <taxon>Rickettsiaceae</taxon>
        <taxon>Rickettsieae</taxon>
        <taxon>Rickettsia</taxon>
        <taxon>spotted fever group</taxon>
    </lineage>
</organism>
<accession>A8GNB9</accession>